<dbReference type="AlphaFoldDB" id="A0A1F5R4P5"/>
<name>A0A1F5R4P5_9BACT</name>
<gene>
    <name evidence="1" type="ORF">A2024_08735</name>
</gene>
<dbReference type="EMBL" id="MFFM01000042">
    <property type="protein sequence ID" value="OGF09359.1"/>
    <property type="molecule type" value="Genomic_DNA"/>
</dbReference>
<protein>
    <submittedName>
        <fullName evidence="1">Uncharacterized protein</fullName>
    </submittedName>
</protein>
<comment type="caution">
    <text evidence="1">The sequence shown here is derived from an EMBL/GenBank/DDBJ whole genome shotgun (WGS) entry which is preliminary data.</text>
</comment>
<organism evidence="1 2">
    <name type="scientific">Candidatus Edwardsbacteria bacterium GWF2_54_11</name>
    <dbReference type="NCBI Taxonomy" id="1817851"/>
    <lineage>
        <taxon>Bacteria</taxon>
        <taxon>Candidatus Edwardsiibacteriota</taxon>
    </lineage>
</organism>
<evidence type="ECO:0000313" key="2">
    <source>
        <dbReference type="Proteomes" id="UP000177230"/>
    </source>
</evidence>
<dbReference type="Proteomes" id="UP000177230">
    <property type="component" value="Unassembled WGS sequence"/>
</dbReference>
<accession>A0A1F5R4P5</accession>
<proteinExistence type="predicted"/>
<evidence type="ECO:0000313" key="1">
    <source>
        <dbReference type="EMBL" id="OGF09359.1"/>
    </source>
</evidence>
<reference evidence="1 2" key="1">
    <citation type="journal article" date="2016" name="Nat. Commun.">
        <title>Thousands of microbial genomes shed light on interconnected biogeochemical processes in an aquifer system.</title>
        <authorList>
            <person name="Anantharaman K."/>
            <person name="Brown C.T."/>
            <person name="Hug L.A."/>
            <person name="Sharon I."/>
            <person name="Castelle C.J."/>
            <person name="Probst A.J."/>
            <person name="Thomas B.C."/>
            <person name="Singh A."/>
            <person name="Wilkins M.J."/>
            <person name="Karaoz U."/>
            <person name="Brodie E.L."/>
            <person name="Williams K.H."/>
            <person name="Hubbard S.S."/>
            <person name="Banfield J.F."/>
        </authorList>
    </citation>
    <scope>NUCLEOTIDE SEQUENCE [LARGE SCALE GENOMIC DNA]</scope>
</reference>
<sequence length="102" mass="11295">MFTGKEEHKISFKKAQALVKAYQKNQAKKKVKALYFSRDAIGKILKQKGCLGLRIYYAKKPTGANTLVMTGVDKKGNDIAKGLLAEFGFPCPPYCPPDKSII</sequence>